<feature type="region of interest" description="Disordered" evidence="1">
    <location>
        <begin position="203"/>
        <end position="225"/>
    </location>
</feature>
<feature type="transmembrane region" description="Helical" evidence="2">
    <location>
        <begin position="176"/>
        <end position="198"/>
    </location>
</feature>
<name>A0AAV0UM79_HYABA</name>
<feature type="region of interest" description="Disordered" evidence="1">
    <location>
        <begin position="67"/>
        <end position="173"/>
    </location>
</feature>
<keyword evidence="2" id="KW-0472">Membrane</keyword>
<feature type="compositionally biased region" description="Basic and acidic residues" evidence="1">
    <location>
        <begin position="119"/>
        <end position="131"/>
    </location>
</feature>
<evidence type="ECO:0000256" key="2">
    <source>
        <dbReference type="SAM" id="Phobius"/>
    </source>
</evidence>
<gene>
    <name evidence="3" type="ORF">HBR001_LOCUS7366</name>
</gene>
<accession>A0AAV0UM79</accession>
<keyword evidence="2" id="KW-0812">Transmembrane</keyword>
<keyword evidence="2" id="KW-1133">Transmembrane helix</keyword>
<keyword evidence="4" id="KW-1185">Reference proteome</keyword>
<evidence type="ECO:0000256" key="1">
    <source>
        <dbReference type="SAM" id="MobiDB-lite"/>
    </source>
</evidence>
<feature type="compositionally biased region" description="Basic residues" evidence="1">
    <location>
        <begin position="203"/>
        <end position="212"/>
    </location>
</feature>
<reference evidence="3" key="1">
    <citation type="submission" date="2022-12" db="EMBL/GenBank/DDBJ databases">
        <authorList>
            <person name="Webb A."/>
        </authorList>
    </citation>
    <scope>NUCLEOTIDE SEQUENCE</scope>
    <source>
        <strain evidence="3">Hp1</strain>
    </source>
</reference>
<dbReference type="EMBL" id="CANTFL010001360">
    <property type="protein sequence ID" value="CAI5738077.1"/>
    <property type="molecule type" value="Genomic_DNA"/>
</dbReference>
<feature type="compositionally biased region" description="Low complexity" evidence="1">
    <location>
        <begin position="76"/>
        <end position="93"/>
    </location>
</feature>
<evidence type="ECO:0000313" key="3">
    <source>
        <dbReference type="EMBL" id="CAI5738077.1"/>
    </source>
</evidence>
<dbReference type="Proteomes" id="UP001162031">
    <property type="component" value="Unassembled WGS sequence"/>
</dbReference>
<feature type="region of interest" description="Disordered" evidence="1">
    <location>
        <begin position="381"/>
        <end position="414"/>
    </location>
</feature>
<sequence>MRRSPPRRSLQAREICFQVTECLSEGSTKCTEKGMCPPCLYVLSSGEYSCYSRDEAGDCPFTDVDAECDDPTSEQRSAPTSSGDSPSTTPRTRGMNTTSEHVESNGATAPERSPSSDAHGSKIAKEKRSDEGLSPAATLPPSVPSASTPSGAPRSNGIGQALTRDESAPSSTGTPMGVQVGLIGGAVLFVVLVLVFVARRKKGKKKQKHKIKRNEDRTVMSRNSQWSERTLDTADTGDNMYSTYGYGNNDPNKEGIVMLSDSQASSTYDPSGSFSRPAADFVNYGGKMPFNASSSQYYSDYGASTGPDAIADGGQHHFGTNGLLPSGPTHAGGNFVDVTASSSNCSRPYHEAGATRVEQHPLTVSQLMPTAGGGIDVAKERAHVSRPKPSRKEVAEAPITSRRPPPFLGVSGVSTASSMRSDYDIVDPITMQDVEARSTEMVAHDHRYPRFSFESETDLCDRSSSEGDESIDVERLHNGVEHMI</sequence>
<protein>
    <submittedName>
        <fullName evidence="3">Uncharacterized protein</fullName>
    </submittedName>
</protein>
<evidence type="ECO:0000313" key="4">
    <source>
        <dbReference type="Proteomes" id="UP001162031"/>
    </source>
</evidence>
<proteinExistence type="predicted"/>
<organism evidence="3 4">
    <name type="scientific">Hyaloperonospora brassicae</name>
    <name type="common">Brassica downy mildew</name>
    <name type="synonym">Peronospora brassicae</name>
    <dbReference type="NCBI Taxonomy" id="162125"/>
    <lineage>
        <taxon>Eukaryota</taxon>
        <taxon>Sar</taxon>
        <taxon>Stramenopiles</taxon>
        <taxon>Oomycota</taxon>
        <taxon>Peronosporomycetes</taxon>
        <taxon>Peronosporales</taxon>
        <taxon>Peronosporaceae</taxon>
        <taxon>Hyaloperonospora</taxon>
    </lineage>
</organism>
<comment type="caution">
    <text evidence="3">The sequence shown here is derived from an EMBL/GenBank/DDBJ whole genome shotgun (WGS) entry which is preliminary data.</text>
</comment>
<dbReference type="AlphaFoldDB" id="A0AAV0UM79"/>